<dbReference type="AlphaFoldDB" id="A0A8K0UUA4"/>
<proteinExistence type="predicted"/>
<dbReference type="EMBL" id="JAEVFJ010000007">
    <property type="protein sequence ID" value="KAH8103440.1"/>
    <property type="molecule type" value="Genomic_DNA"/>
</dbReference>
<dbReference type="Proteomes" id="UP000813824">
    <property type="component" value="Unassembled WGS sequence"/>
</dbReference>
<protein>
    <recommendedName>
        <fullName evidence="4">Transmembrane protein</fullName>
    </recommendedName>
</protein>
<keyword evidence="1" id="KW-1133">Transmembrane helix</keyword>
<organism evidence="2 3">
    <name type="scientific">Cristinia sonorae</name>
    <dbReference type="NCBI Taxonomy" id="1940300"/>
    <lineage>
        <taxon>Eukaryota</taxon>
        <taxon>Fungi</taxon>
        <taxon>Dikarya</taxon>
        <taxon>Basidiomycota</taxon>
        <taxon>Agaricomycotina</taxon>
        <taxon>Agaricomycetes</taxon>
        <taxon>Agaricomycetidae</taxon>
        <taxon>Agaricales</taxon>
        <taxon>Pleurotineae</taxon>
        <taxon>Stephanosporaceae</taxon>
        <taxon>Cristinia</taxon>
    </lineage>
</organism>
<evidence type="ECO:0008006" key="4">
    <source>
        <dbReference type="Google" id="ProtNLM"/>
    </source>
</evidence>
<dbReference type="OrthoDB" id="3267855at2759"/>
<reference evidence="2" key="1">
    <citation type="journal article" date="2021" name="New Phytol.">
        <title>Evolutionary innovations through gain and loss of genes in the ectomycorrhizal Boletales.</title>
        <authorList>
            <person name="Wu G."/>
            <person name="Miyauchi S."/>
            <person name="Morin E."/>
            <person name="Kuo A."/>
            <person name="Drula E."/>
            <person name="Varga T."/>
            <person name="Kohler A."/>
            <person name="Feng B."/>
            <person name="Cao Y."/>
            <person name="Lipzen A."/>
            <person name="Daum C."/>
            <person name="Hundley H."/>
            <person name="Pangilinan J."/>
            <person name="Johnson J."/>
            <person name="Barry K."/>
            <person name="LaButti K."/>
            <person name="Ng V."/>
            <person name="Ahrendt S."/>
            <person name="Min B."/>
            <person name="Choi I.G."/>
            <person name="Park H."/>
            <person name="Plett J.M."/>
            <person name="Magnuson J."/>
            <person name="Spatafora J.W."/>
            <person name="Nagy L.G."/>
            <person name="Henrissat B."/>
            <person name="Grigoriev I.V."/>
            <person name="Yang Z.L."/>
            <person name="Xu J."/>
            <person name="Martin F.M."/>
        </authorList>
    </citation>
    <scope>NUCLEOTIDE SEQUENCE</scope>
    <source>
        <strain evidence="2">KKN 215</strain>
    </source>
</reference>
<keyword evidence="1" id="KW-0812">Transmembrane</keyword>
<sequence>MGSKPNHTFSPWRLRSHLHCIGHCTTHVPGLRCTGSAALPMLPTLLSVLMVIFEGAVALLTGIRAIQAARSQVSREELRKSGLLYLILEQGVLYISFMTALGFAAIILNYRAPSGFLQRLLNAITLPISCLLTARFLLHIRQWDSRPSHAMHGGNGLNTGQASTHASNLSVFFAVPGPDVVGANGGINSLVDEFGSDPVFWMPSGEDITRLEDVVPEVDESDGITPSTRVAGDNRETVIDNAEYNA</sequence>
<feature type="transmembrane region" description="Helical" evidence="1">
    <location>
        <begin position="83"/>
        <end position="108"/>
    </location>
</feature>
<name>A0A8K0UUA4_9AGAR</name>
<gene>
    <name evidence="2" type="ORF">BXZ70DRAFT_730318</name>
</gene>
<evidence type="ECO:0000256" key="1">
    <source>
        <dbReference type="SAM" id="Phobius"/>
    </source>
</evidence>
<accession>A0A8K0UUA4</accession>
<keyword evidence="1" id="KW-0472">Membrane</keyword>
<feature type="transmembrane region" description="Helical" evidence="1">
    <location>
        <begin position="120"/>
        <end position="138"/>
    </location>
</feature>
<comment type="caution">
    <text evidence="2">The sequence shown here is derived from an EMBL/GenBank/DDBJ whole genome shotgun (WGS) entry which is preliminary data.</text>
</comment>
<evidence type="ECO:0000313" key="3">
    <source>
        <dbReference type="Proteomes" id="UP000813824"/>
    </source>
</evidence>
<evidence type="ECO:0000313" key="2">
    <source>
        <dbReference type="EMBL" id="KAH8103440.1"/>
    </source>
</evidence>
<feature type="transmembrane region" description="Helical" evidence="1">
    <location>
        <begin position="44"/>
        <end position="63"/>
    </location>
</feature>
<keyword evidence="3" id="KW-1185">Reference proteome</keyword>